<evidence type="ECO:0000313" key="2">
    <source>
        <dbReference type="EMBL" id="KAF2558202.1"/>
    </source>
</evidence>
<protein>
    <submittedName>
        <fullName evidence="2">Uncharacterized protein</fullName>
    </submittedName>
</protein>
<reference evidence="2" key="1">
    <citation type="submission" date="2019-12" db="EMBL/GenBank/DDBJ databases">
        <title>Genome sequencing and annotation of Brassica cretica.</title>
        <authorList>
            <person name="Studholme D.J."/>
            <person name="Sarris P.F."/>
        </authorList>
    </citation>
    <scope>NUCLEOTIDE SEQUENCE</scope>
    <source>
        <strain evidence="2">PFS-001/15</strain>
        <tissue evidence="2">Leaf</tissue>
    </source>
</reference>
<feature type="region of interest" description="Disordered" evidence="1">
    <location>
        <begin position="328"/>
        <end position="354"/>
    </location>
</feature>
<dbReference type="EMBL" id="QGKW02001940">
    <property type="protein sequence ID" value="KAF2558202.1"/>
    <property type="molecule type" value="Genomic_DNA"/>
</dbReference>
<name>A0A8S9HNY2_BRACR</name>
<accession>A0A8S9HNY2</accession>
<evidence type="ECO:0000256" key="1">
    <source>
        <dbReference type="SAM" id="MobiDB-lite"/>
    </source>
</evidence>
<feature type="region of interest" description="Disordered" evidence="1">
    <location>
        <begin position="1"/>
        <end position="35"/>
    </location>
</feature>
<sequence>MEQATAGQIQNQNQRQSQSNRQAVPATGNSQPDELKGLGMMMQQLLQGQQVQAKALNQVTTEIDTKMGNMFTELNAKYDTLTIHITKIDVQLAQIVESVKRQQETLPGKIDKNPMTEHCNAIEQPFAETAPGAEERADQPTSSAITAPDESAETPPSRVYVPKVSYPIPPRHLMDPISEEQLIGFNKMVRKLPKELAFEDALQIRPLLKFFKNCRETQEEIKVLYTKALSTPALKNQNKRQQQSNQQAVPANGNSQPDELKGLGMMMEQLLQGQQVQAKALNQVTTEIDTKMGNMFTELNNKYDNLAIQIRKIDVQLAQTPFAEIAPGAEERAEQSASSGVTASSEPAETPPSRVYVSKVPYPIPPRHLMDPISEEHLIGFNKMVRRLPKELAFEDALQIRPLLKFFRNCRETQEEIKVLYAKALSTPALKEQPSRMLFVTLVLV</sequence>
<feature type="compositionally biased region" description="Low complexity" evidence="1">
    <location>
        <begin position="10"/>
        <end position="22"/>
    </location>
</feature>
<dbReference type="Proteomes" id="UP000712281">
    <property type="component" value="Unassembled WGS sequence"/>
</dbReference>
<proteinExistence type="predicted"/>
<feature type="compositionally biased region" description="Polar residues" evidence="1">
    <location>
        <begin position="335"/>
        <end position="347"/>
    </location>
</feature>
<organism evidence="2 3">
    <name type="scientific">Brassica cretica</name>
    <name type="common">Mustard</name>
    <dbReference type="NCBI Taxonomy" id="69181"/>
    <lineage>
        <taxon>Eukaryota</taxon>
        <taxon>Viridiplantae</taxon>
        <taxon>Streptophyta</taxon>
        <taxon>Embryophyta</taxon>
        <taxon>Tracheophyta</taxon>
        <taxon>Spermatophyta</taxon>
        <taxon>Magnoliopsida</taxon>
        <taxon>eudicotyledons</taxon>
        <taxon>Gunneridae</taxon>
        <taxon>Pentapetalae</taxon>
        <taxon>rosids</taxon>
        <taxon>malvids</taxon>
        <taxon>Brassicales</taxon>
        <taxon>Brassicaceae</taxon>
        <taxon>Brassiceae</taxon>
        <taxon>Brassica</taxon>
    </lineage>
</organism>
<feature type="region of interest" description="Disordered" evidence="1">
    <location>
        <begin position="234"/>
        <end position="260"/>
    </location>
</feature>
<gene>
    <name evidence="2" type="ORF">F2Q68_00013409</name>
</gene>
<dbReference type="AlphaFoldDB" id="A0A8S9HNY2"/>
<evidence type="ECO:0000313" key="3">
    <source>
        <dbReference type="Proteomes" id="UP000712281"/>
    </source>
</evidence>
<feature type="region of interest" description="Disordered" evidence="1">
    <location>
        <begin position="131"/>
        <end position="158"/>
    </location>
</feature>
<feature type="compositionally biased region" description="Polar residues" evidence="1">
    <location>
        <begin position="248"/>
        <end position="257"/>
    </location>
</feature>
<feature type="compositionally biased region" description="Low complexity" evidence="1">
    <location>
        <begin position="235"/>
        <end position="247"/>
    </location>
</feature>
<comment type="caution">
    <text evidence="2">The sequence shown here is derived from an EMBL/GenBank/DDBJ whole genome shotgun (WGS) entry which is preliminary data.</text>
</comment>